<dbReference type="InterPro" id="IPR040144">
    <property type="entry name" value="RAP1GDS1"/>
</dbReference>
<keyword evidence="2" id="KW-1185">Reference proteome</keyword>
<accession>A0A6A5U4I8</accession>
<evidence type="ECO:0000313" key="2">
    <source>
        <dbReference type="Proteomes" id="UP000800035"/>
    </source>
</evidence>
<protein>
    <submittedName>
        <fullName evidence="1">ARM repeat-containing protein</fullName>
    </submittedName>
</protein>
<dbReference type="AlphaFoldDB" id="A0A6A5U4I8"/>
<dbReference type="InterPro" id="IPR016024">
    <property type="entry name" value="ARM-type_fold"/>
</dbReference>
<dbReference type="OrthoDB" id="26149at2759"/>
<dbReference type="Proteomes" id="UP000800035">
    <property type="component" value="Unassembled WGS sequence"/>
</dbReference>
<proteinExistence type="predicted"/>
<gene>
    <name evidence="1" type="ORF">CC80DRAFT_439860</name>
</gene>
<dbReference type="Gene3D" id="1.25.10.10">
    <property type="entry name" value="Leucine-rich Repeat Variant"/>
    <property type="match status" value="2"/>
</dbReference>
<dbReference type="EMBL" id="ML976984">
    <property type="protein sequence ID" value="KAF1959791.1"/>
    <property type="molecule type" value="Genomic_DNA"/>
</dbReference>
<name>A0A6A5U4I8_9PLEO</name>
<sequence length="627" mass="69120">MPSFSEQSDKFLEEVEVYLEQGPSPDNQQLKEVVSRLQSNTETAEKAIQLLGTAAGSNHAWQEPFQRCGILEHVLQSLDPPTLPVSVAKQHLRVIGNCVADNDDIREIVTKDLDKIVACLAMEELSTTVLVVLYNLGNDFEPTRIEAANSRLDNTLAEYLAAGKISGEAVEYATDLLTWVTEMLTPDQLEDNTSVQVFNNILKASPDYQEEHSDEFISILIHYLQDPQFQQKVAAPETVKRLLDLLFDFEEMLRAEETEAVFRELNTHTDPNKVVSEEMNVVLTVRLINSISAISASDAFIRATKLESSVVEKVVSKLVSPRVTASTVCVCVILGNLATSDQACIEMVKDMGLHLPLMDILSRRREQAILYTAAGFMRHLAFPEVNRSILGEAGLIETCSHLLTNEDAPVRGEAAAILCKLVSNSFPNIKKIFYEAVPEKITVAQLPGVEVPEHPTILYHLITQALAPSGPLPSTSMKNPMIEIGRTLVTALRYLRRSDAEQDVDAVTRHMLKSPVIARPIARLVRQRFYADARSEGLLGLGLMAQTHEGAVCVVEEMKADDGLLDAIKEFAAEQKGGEESNASAGRNYQNAVVLLHGLAKNGVYAIDTSLRSDVEGLQAELKRLIV</sequence>
<evidence type="ECO:0000313" key="1">
    <source>
        <dbReference type="EMBL" id="KAF1959791.1"/>
    </source>
</evidence>
<dbReference type="InterPro" id="IPR011989">
    <property type="entry name" value="ARM-like"/>
</dbReference>
<dbReference type="GO" id="GO:0005085">
    <property type="term" value="F:guanyl-nucleotide exchange factor activity"/>
    <property type="evidence" value="ECO:0007669"/>
    <property type="project" value="InterPro"/>
</dbReference>
<dbReference type="PANTHER" id="PTHR10957">
    <property type="entry name" value="RAP1 GTPASE-GDP DISSOCIATION STIMULATOR 1"/>
    <property type="match status" value="1"/>
</dbReference>
<reference evidence="1" key="1">
    <citation type="journal article" date="2020" name="Stud. Mycol.">
        <title>101 Dothideomycetes genomes: a test case for predicting lifestyles and emergence of pathogens.</title>
        <authorList>
            <person name="Haridas S."/>
            <person name="Albert R."/>
            <person name="Binder M."/>
            <person name="Bloem J."/>
            <person name="Labutti K."/>
            <person name="Salamov A."/>
            <person name="Andreopoulos B."/>
            <person name="Baker S."/>
            <person name="Barry K."/>
            <person name="Bills G."/>
            <person name="Bluhm B."/>
            <person name="Cannon C."/>
            <person name="Castanera R."/>
            <person name="Culley D."/>
            <person name="Daum C."/>
            <person name="Ezra D."/>
            <person name="Gonzalez J."/>
            <person name="Henrissat B."/>
            <person name="Kuo A."/>
            <person name="Liang C."/>
            <person name="Lipzen A."/>
            <person name="Lutzoni F."/>
            <person name="Magnuson J."/>
            <person name="Mondo S."/>
            <person name="Nolan M."/>
            <person name="Ohm R."/>
            <person name="Pangilinan J."/>
            <person name="Park H.-J."/>
            <person name="Ramirez L."/>
            <person name="Alfaro M."/>
            <person name="Sun H."/>
            <person name="Tritt A."/>
            <person name="Yoshinaga Y."/>
            <person name="Zwiers L.-H."/>
            <person name="Turgeon B."/>
            <person name="Goodwin S."/>
            <person name="Spatafora J."/>
            <person name="Crous P."/>
            <person name="Grigoriev I."/>
        </authorList>
    </citation>
    <scope>NUCLEOTIDE SEQUENCE</scope>
    <source>
        <strain evidence="1">CBS 675.92</strain>
    </source>
</reference>
<dbReference type="SUPFAM" id="SSF48371">
    <property type="entry name" value="ARM repeat"/>
    <property type="match status" value="1"/>
</dbReference>
<organism evidence="1 2">
    <name type="scientific">Byssothecium circinans</name>
    <dbReference type="NCBI Taxonomy" id="147558"/>
    <lineage>
        <taxon>Eukaryota</taxon>
        <taxon>Fungi</taxon>
        <taxon>Dikarya</taxon>
        <taxon>Ascomycota</taxon>
        <taxon>Pezizomycotina</taxon>
        <taxon>Dothideomycetes</taxon>
        <taxon>Pleosporomycetidae</taxon>
        <taxon>Pleosporales</taxon>
        <taxon>Massarineae</taxon>
        <taxon>Massarinaceae</taxon>
        <taxon>Byssothecium</taxon>
    </lineage>
</organism>